<gene>
    <name evidence="1" type="ORF">L3Q82_020237</name>
</gene>
<evidence type="ECO:0000313" key="2">
    <source>
        <dbReference type="Proteomes" id="UP000831701"/>
    </source>
</evidence>
<name>A0ACB8V8R7_9TELE</name>
<organism evidence="1 2">
    <name type="scientific">Scortum barcoo</name>
    <name type="common">barcoo grunter</name>
    <dbReference type="NCBI Taxonomy" id="214431"/>
    <lineage>
        <taxon>Eukaryota</taxon>
        <taxon>Metazoa</taxon>
        <taxon>Chordata</taxon>
        <taxon>Craniata</taxon>
        <taxon>Vertebrata</taxon>
        <taxon>Euteleostomi</taxon>
        <taxon>Actinopterygii</taxon>
        <taxon>Neopterygii</taxon>
        <taxon>Teleostei</taxon>
        <taxon>Neoteleostei</taxon>
        <taxon>Acanthomorphata</taxon>
        <taxon>Eupercaria</taxon>
        <taxon>Centrarchiformes</taxon>
        <taxon>Terapontoidei</taxon>
        <taxon>Terapontidae</taxon>
        <taxon>Scortum</taxon>
    </lineage>
</organism>
<dbReference type="EMBL" id="CM041554">
    <property type="protein sequence ID" value="KAI3351628.1"/>
    <property type="molecule type" value="Genomic_DNA"/>
</dbReference>
<sequence length="123" mass="13433">MPAPPSHLHLVRVFPPPVAVATAEARGRRLNDRQSHHTAALYSGLCNKKIILKKTGNERERKKRGVFVVRGTNENLDPRSVHSSVIGHACHAAAEASLSVLFVPVTSGSGWMKLGAQEARRLR</sequence>
<protein>
    <submittedName>
        <fullName evidence="1">Uncharacterized protein</fullName>
    </submittedName>
</protein>
<comment type="caution">
    <text evidence="1">The sequence shown here is derived from an EMBL/GenBank/DDBJ whole genome shotgun (WGS) entry which is preliminary data.</text>
</comment>
<proteinExistence type="predicted"/>
<keyword evidence="2" id="KW-1185">Reference proteome</keyword>
<dbReference type="Proteomes" id="UP000831701">
    <property type="component" value="Chromosome 24"/>
</dbReference>
<reference evidence="1" key="1">
    <citation type="submission" date="2022-04" db="EMBL/GenBank/DDBJ databases">
        <title>Jade perch genome.</title>
        <authorList>
            <person name="Chao B."/>
        </authorList>
    </citation>
    <scope>NUCLEOTIDE SEQUENCE</scope>
    <source>
        <strain evidence="1">CB-2022</strain>
    </source>
</reference>
<evidence type="ECO:0000313" key="1">
    <source>
        <dbReference type="EMBL" id="KAI3351628.1"/>
    </source>
</evidence>
<accession>A0ACB8V8R7</accession>